<dbReference type="EMBL" id="LK391969">
    <property type="protein sequence ID" value="CEF27714.1"/>
    <property type="molecule type" value="Genomic_DNA"/>
</dbReference>
<accession>A0A078MJ74</accession>
<dbReference type="InterPro" id="IPR040079">
    <property type="entry name" value="Glutathione_S-Trfase"/>
</dbReference>
<dbReference type="SFLD" id="SFLDS00019">
    <property type="entry name" value="Glutathione_Transferase_(cytos"/>
    <property type="match status" value="1"/>
</dbReference>
<dbReference type="OrthoDB" id="9782992at2"/>
<evidence type="ECO:0000259" key="1">
    <source>
        <dbReference type="PROSITE" id="PS50404"/>
    </source>
</evidence>
<dbReference type="Pfam" id="PF13410">
    <property type="entry name" value="GST_C_2"/>
    <property type="match status" value="1"/>
</dbReference>
<dbReference type="SFLD" id="SFLDG00358">
    <property type="entry name" value="Main_(cytGST)"/>
    <property type="match status" value="1"/>
</dbReference>
<evidence type="ECO:0000259" key="2">
    <source>
        <dbReference type="PROSITE" id="PS50405"/>
    </source>
</evidence>
<dbReference type="CDD" id="cd00570">
    <property type="entry name" value="GST_N_family"/>
    <property type="match status" value="1"/>
</dbReference>
<dbReference type="Gene3D" id="1.20.1050.10">
    <property type="match status" value="1"/>
</dbReference>
<dbReference type="PANTHER" id="PTHR43968:SF6">
    <property type="entry name" value="GLUTATHIONE S-TRANSFERASE OMEGA"/>
    <property type="match status" value="1"/>
</dbReference>
<evidence type="ECO:0000313" key="3">
    <source>
        <dbReference type="EMBL" id="CEA06289.1"/>
    </source>
</evidence>
<feature type="domain" description="GST N-terminal" evidence="1">
    <location>
        <begin position="1"/>
        <end position="79"/>
    </location>
</feature>
<dbReference type="EMBL" id="LM997413">
    <property type="protein sequence ID" value="CEA06289.1"/>
    <property type="molecule type" value="Genomic_DNA"/>
</dbReference>
<dbReference type="InterPro" id="IPR004045">
    <property type="entry name" value="Glutathione_S-Trfase_N"/>
</dbReference>
<dbReference type="InterPro" id="IPR036249">
    <property type="entry name" value="Thioredoxin-like_sf"/>
</dbReference>
<name>A0A078MJ74_9PSED</name>
<dbReference type="InterPro" id="IPR036282">
    <property type="entry name" value="Glutathione-S-Trfase_C_sf"/>
</dbReference>
<dbReference type="InterPro" id="IPR010987">
    <property type="entry name" value="Glutathione-S-Trfase_C-like"/>
</dbReference>
<dbReference type="CDD" id="cd00299">
    <property type="entry name" value="GST_C_family"/>
    <property type="match status" value="1"/>
</dbReference>
<dbReference type="RefSeq" id="WP_044500663.1">
    <property type="nucleotide sequence ID" value="NZ_LK391969.1"/>
</dbReference>
<reference evidence="3" key="1">
    <citation type="submission" date="2014-07" db="EMBL/GenBank/DDBJ databases">
        <authorList>
            <person name="Urmite Genomes Urmite Genomes"/>
        </authorList>
    </citation>
    <scope>NUCLEOTIDE SEQUENCE</scope>
    <source>
        <strain evidence="3">12M76_air</strain>
    </source>
</reference>
<feature type="domain" description="GST C-terminal" evidence="2">
    <location>
        <begin position="84"/>
        <end position="223"/>
    </location>
</feature>
<keyword evidence="3" id="KW-0808">Transferase</keyword>
<dbReference type="GO" id="GO:0016740">
    <property type="term" value="F:transferase activity"/>
    <property type="evidence" value="ECO:0007669"/>
    <property type="project" value="UniProtKB-KW"/>
</dbReference>
<dbReference type="Pfam" id="PF13417">
    <property type="entry name" value="GST_N_3"/>
    <property type="match status" value="1"/>
</dbReference>
<dbReference type="PATRIC" id="fig|1461581.3.peg.2632"/>
<dbReference type="InterPro" id="IPR050983">
    <property type="entry name" value="GST_Omega/HSP26"/>
</dbReference>
<sequence>MALTLYGAILSPFVRKIRILLAEQNIEHELVDQPPFNQPGWYYEISPLGRIPAIRDGDLSLADSSVIAQYLQETREGIRLYGSTPAEAARVRWLEKYADYELAPVATFTVFFNRVVHRLIGKPVDEAAVQQALQDRLPPLLAYLEAQLGDKHYFLGEQFSMADIAVCSQLINLAHAGELIDEQAWPGLSSLLSRVTSRSSVSALLPAEHQIVGMAHAREPVAQ</sequence>
<dbReference type="GO" id="GO:0005737">
    <property type="term" value="C:cytoplasm"/>
    <property type="evidence" value="ECO:0007669"/>
    <property type="project" value="TreeGrafter"/>
</dbReference>
<dbReference type="Gene3D" id="3.40.30.10">
    <property type="entry name" value="Glutaredoxin"/>
    <property type="match status" value="1"/>
</dbReference>
<protein>
    <submittedName>
        <fullName evidence="3">Glutathione S-transferase domain-containing protein</fullName>
    </submittedName>
</protein>
<proteinExistence type="predicted"/>
<dbReference type="PROSITE" id="PS50405">
    <property type="entry name" value="GST_CTER"/>
    <property type="match status" value="1"/>
</dbReference>
<dbReference type="AlphaFoldDB" id="A0A078MJ74"/>
<organism evidence="3">
    <name type="scientific">Pseudomonas saudimassiliensis</name>
    <dbReference type="NCBI Taxonomy" id="1461581"/>
    <lineage>
        <taxon>Bacteria</taxon>
        <taxon>Pseudomonadati</taxon>
        <taxon>Pseudomonadota</taxon>
        <taxon>Gammaproteobacteria</taxon>
        <taxon>Pseudomonadales</taxon>
        <taxon>Pseudomonadaceae</taxon>
        <taxon>Pseudomonas</taxon>
    </lineage>
</organism>
<dbReference type="SUPFAM" id="SSF52833">
    <property type="entry name" value="Thioredoxin-like"/>
    <property type="match status" value="1"/>
</dbReference>
<dbReference type="SUPFAM" id="SSF47616">
    <property type="entry name" value="GST C-terminal domain-like"/>
    <property type="match status" value="1"/>
</dbReference>
<dbReference type="PANTHER" id="PTHR43968">
    <property type="match status" value="1"/>
</dbReference>
<gene>
    <name evidence="3" type="ORF">BN1049_02671</name>
</gene>
<dbReference type="PROSITE" id="PS50404">
    <property type="entry name" value="GST_NTER"/>
    <property type="match status" value="1"/>
</dbReference>